<protein>
    <submittedName>
        <fullName evidence="1">Long-chain fatty acid transporter fat1</fullName>
    </submittedName>
</protein>
<dbReference type="EMBL" id="JAMKPW020000042">
    <property type="protein sequence ID" value="KAK8196058.1"/>
    <property type="molecule type" value="Genomic_DNA"/>
</dbReference>
<reference evidence="1" key="1">
    <citation type="submission" date="2024-02" db="EMBL/GenBank/DDBJ databases">
        <title>Metagenome Assembled Genome of Zalaria obscura JY119.</title>
        <authorList>
            <person name="Vighnesh L."/>
            <person name="Jagadeeshwari U."/>
            <person name="Venkata Ramana C."/>
            <person name="Sasikala C."/>
        </authorList>
    </citation>
    <scope>NUCLEOTIDE SEQUENCE</scope>
    <source>
        <strain evidence="1">JY119</strain>
    </source>
</reference>
<evidence type="ECO:0000313" key="2">
    <source>
        <dbReference type="Proteomes" id="UP001320706"/>
    </source>
</evidence>
<evidence type="ECO:0000313" key="1">
    <source>
        <dbReference type="EMBL" id="KAK8196058.1"/>
    </source>
</evidence>
<comment type="caution">
    <text evidence="1">The sequence shown here is derived from an EMBL/GenBank/DDBJ whole genome shotgun (WGS) entry which is preliminary data.</text>
</comment>
<proteinExistence type="predicted"/>
<accession>A0ACC3S4B4</accession>
<organism evidence="1 2">
    <name type="scientific">Zalaria obscura</name>
    <dbReference type="NCBI Taxonomy" id="2024903"/>
    <lineage>
        <taxon>Eukaryota</taxon>
        <taxon>Fungi</taxon>
        <taxon>Dikarya</taxon>
        <taxon>Ascomycota</taxon>
        <taxon>Pezizomycotina</taxon>
        <taxon>Dothideomycetes</taxon>
        <taxon>Dothideomycetidae</taxon>
        <taxon>Dothideales</taxon>
        <taxon>Zalariaceae</taxon>
        <taxon>Zalaria</taxon>
    </lineage>
</organism>
<name>A0ACC3S4B4_9PEZI</name>
<keyword evidence="2" id="KW-1185">Reference proteome</keyword>
<sequence length="563" mass="62275">MLTRSETSTCTNTASLVACRWSDRGLGAADLGVVLLDPALEDALSEEYRRELRGSATTVLLDEGMRRKIEDLQGLRVPDEERTGQKLTEMAILIYTSGTTGLPKPAVVPWRKVYMSATFALPLYHTSAAILGLSVALQAAATYIISPRFSPSTFFASCVASHATHIQYIGEMCRYLLSQPPSPFDIAHTIRMAFGNGLRPDVWQHFKDRFAITEIAEFYGATEAPSATFIKSKNSFGAGVVGRSGAIMKLFMGATSAILKHDVETGEPYRNAKGFCERVALGDSGEMVTKLDPAAVEEKYAGYFGNEKASHGKLLRDVLEKGDVWYRTGDLLKQDSEGRTFFVDRIGDTFRWKAENVSTNEVAEVVSQYQGVKEVNVYGVQLPKHDGRAGCAALVLEREPSQAWLQGLAEHSLRGLPRFACPIFLRVVERMEVTGTSKYQKNVLRNEGVDPDKVKDRVFWLPPGGKAYVEFGQRDWEGITGGGVKLRALNWIHEFITCLLEKYACRNVMPSMFFVGSNESRGRPQRSRPPRCTEGLELGVIINLARAQRRVTAPCEPRAPTPA</sequence>
<gene>
    <name evidence="1" type="primary">FAT1</name>
    <name evidence="1" type="ORF">M8818_007210</name>
</gene>
<dbReference type="Proteomes" id="UP001320706">
    <property type="component" value="Unassembled WGS sequence"/>
</dbReference>